<evidence type="ECO:0000256" key="1">
    <source>
        <dbReference type="SAM" id="Phobius"/>
    </source>
</evidence>
<gene>
    <name evidence="2" type="ORF">SAMN04489745_2576</name>
</gene>
<keyword evidence="1" id="KW-0812">Transmembrane</keyword>
<keyword evidence="1" id="KW-0472">Membrane</keyword>
<keyword evidence="1" id="KW-1133">Transmembrane helix</keyword>
<evidence type="ECO:0000313" key="2">
    <source>
        <dbReference type="EMBL" id="SEC31895.1"/>
    </source>
</evidence>
<evidence type="ECO:0000313" key="3">
    <source>
        <dbReference type="Proteomes" id="UP000182652"/>
    </source>
</evidence>
<protein>
    <recommendedName>
        <fullName evidence="4">DUF4157 domain-containing protein</fullName>
    </recommendedName>
</protein>
<proteinExistence type="predicted"/>
<accession>A0A1H4RJ45</accession>
<organism evidence="2 3">
    <name type="scientific">Arthrobacter woluwensis</name>
    <dbReference type="NCBI Taxonomy" id="156980"/>
    <lineage>
        <taxon>Bacteria</taxon>
        <taxon>Bacillati</taxon>
        <taxon>Actinomycetota</taxon>
        <taxon>Actinomycetes</taxon>
        <taxon>Micrococcales</taxon>
        <taxon>Micrococcaceae</taxon>
        <taxon>Arthrobacter</taxon>
    </lineage>
</organism>
<dbReference type="STRING" id="156980.SAMN04489745_2576"/>
<dbReference type="RefSeq" id="WP_066217320.1">
    <property type="nucleotide sequence ID" value="NZ_FNSN01000003.1"/>
</dbReference>
<dbReference type="EMBL" id="FNSN01000003">
    <property type="protein sequence ID" value="SEC31895.1"/>
    <property type="molecule type" value="Genomic_DNA"/>
</dbReference>
<sequence length="138" mass="14844">MSGMWKTRAALNWVNLSTLLGLAVARAARCPVDRGPHGLWLARDYPWAFPAGGAFTVGSVILARPGLSVESDPRLLAHEARHAAQYAACLGLPFLLFYGLCAAYSVWRTGSPALANPFERDAGLEAGGYIGPQDQDRF</sequence>
<evidence type="ECO:0008006" key="4">
    <source>
        <dbReference type="Google" id="ProtNLM"/>
    </source>
</evidence>
<feature type="transmembrane region" description="Helical" evidence="1">
    <location>
        <begin position="84"/>
        <end position="107"/>
    </location>
</feature>
<reference evidence="2 3" key="1">
    <citation type="submission" date="2016-10" db="EMBL/GenBank/DDBJ databases">
        <authorList>
            <person name="de Groot N.N."/>
        </authorList>
    </citation>
    <scope>NUCLEOTIDE SEQUENCE [LARGE SCALE GENOMIC DNA]</scope>
    <source>
        <strain evidence="2 3">DSM 10495</strain>
    </source>
</reference>
<dbReference type="Proteomes" id="UP000182652">
    <property type="component" value="Unassembled WGS sequence"/>
</dbReference>
<dbReference type="AlphaFoldDB" id="A0A1H4RJ45"/>
<keyword evidence="3" id="KW-1185">Reference proteome</keyword>
<name>A0A1H4RJ45_9MICC</name>